<accession>A0A9P9IRI0</accession>
<gene>
    <name evidence="2" type="ORF">B0J11DRAFT_521918</name>
</gene>
<evidence type="ECO:0000313" key="2">
    <source>
        <dbReference type="EMBL" id="KAH7132528.1"/>
    </source>
</evidence>
<feature type="region of interest" description="Disordered" evidence="1">
    <location>
        <begin position="250"/>
        <end position="325"/>
    </location>
</feature>
<feature type="compositionally biased region" description="Pro residues" evidence="1">
    <location>
        <begin position="288"/>
        <end position="298"/>
    </location>
</feature>
<feature type="region of interest" description="Disordered" evidence="1">
    <location>
        <begin position="113"/>
        <end position="235"/>
    </location>
</feature>
<dbReference type="AlphaFoldDB" id="A0A9P9IRI0"/>
<feature type="region of interest" description="Disordered" evidence="1">
    <location>
        <begin position="1"/>
        <end position="30"/>
    </location>
</feature>
<comment type="caution">
    <text evidence="2">The sequence shown here is derived from an EMBL/GenBank/DDBJ whole genome shotgun (WGS) entry which is preliminary data.</text>
</comment>
<feature type="compositionally biased region" description="Basic and acidic residues" evidence="1">
    <location>
        <begin position="113"/>
        <end position="141"/>
    </location>
</feature>
<proteinExistence type="predicted"/>
<organism evidence="2 3">
    <name type="scientific">Dendryphion nanum</name>
    <dbReference type="NCBI Taxonomy" id="256645"/>
    <lineage>
        <taxon>Eukaryota</taxon>
        <taxon>Fungi</taxon>
        <taxon>Dikarya</taxon>
        <taxon>Ascomycota</taxon>
        <taxon>Pezizomycotina</taxon>
        <taxon>Dothideomycetes</taxon>
        <taxon>Pleosporomycetidae</taxon>
        <taxon>Pleosporales</taxon>
        <taxon>Torulaceae</taxon>
        <taxon>Dendryphion</taxon>
    </lineage>
</organism>
<protein>
    <submittedName>
        <fullName evidence="2">Uncharacterized protein</fullName>
    </submittedName>
</protein>
<feature type="compositionally biased region" description="Low complexity" evidence="1">
    <location>
        <begin position="1"/>
        <end position="18"/>
    </location>
</feature>
<reference evidence="2" key="1">
    <citation type="journal article" date="2021" name="Nat. Commun.">
        <title>Genetic determinants of endophytism in the Arabidopsis root mycobiome.</title>
        <authorList>
            <person name="Mesny F."/>
            <person name="Miyauchi S."/>
            <person name="Thiergart T."/>
            <person name="Pickel B."/>
            <person name="Atanasova L."/>
            <person name="Karlsson M."/>
            <person name="Huettel B."/>
            <person name="Barry K.W."/>
            <person name="Haridas S."/>
            <person name="Chen C."/>
            <person name="Bauer D."/>
            <person name="Andreopoulos W."/>
            <person name="Pangilinan J."/>
            <person name="LaButti K."/>
            <person name="Riley R."/>
            <person name="Lipzen A."/>
            <person name="Clum A."/>
            <person name="Drula E."/>
            <person name="Henrissat B."/>
            <person name="Kohler A."/>
            <person name="Grigoriev I.V."/>
            <person name="Martin F.M."/>
            <person name="Hacquard S."/>
        </authorList>
    </citation>
    <scope>NUCLEOTIDE SEQUENCE</scope>
    <source>
        <strain evidence="2">MPI-CAGE-CH-0243</strain>
    </source>
</reference>
<evidence type="ECO:0000313" key="3">
    <source>
        <dbReference type="Proteomes" id="UP000700596"/>
    </source>
</evidence>
<feature type="compositionally biased region" description="Basic and acidic residues" evidence="1">
    <location>
        <begin position="160"/>
        <end position="171"/>
    </location>
</feature>
<dbReference type="EMBL" id="JAGMWT010000003">
    <property type="protein sequence ID" value="KAH7132528.1"/>
    <property type="molecule type" value="Genomic_DNA"/>
</dbReference>
<keyword evidence="3" id="KW-1185">Reference proteome</keyword>
<dbReference type="Proteomes" id="UP000700596">
    <property type="component" value="Unassembled WGS sequence"/>
</dbReference>
<name>A0A9P9IRI0_9PLEO</name>
<evidence type="ECO:0000256" key="1">
    <source>
        <dbReference type="SAM" id="MobiDB-lite"/>
    </source>
</evidence>
<feature type="compositionally biased region" description="Polar residues" evidence="1">
    <location>
        <begin position="19"/>
        <end position="30"/>
    </location>
</feature>
<dbReference type="OrthoDB" id="5409998at2759"/>
<sequence>MATAPHPTAPAQQHAQPQDQSNASSANPATPELNNLQAMFALVLITTGRYLREQHSVGGSGRMQYSIKRSVPAAKDRFNNSLDQLEDQLHLAQAVVRRELALLQQDRIKREQAEQAERQRRAAESTMKKEKDVTAKRKEEPVAVPVKAENTKATQQSVDPPKKQEEAEPTHVQRVQSPPPPIKTSSIAPARDPLFDETPVTAAGPGDIDFDFDAEFGDSMGDVSNGHNQDIDMGGTASDLNFLAGLEDFAKSDDNGGNNSTVDLDMDFPMPDLSDMNTTADNTAPIEQPAPAPAPAKPAKPVESPVAQQPADISNDANLLDGGTQIDDLEDLFNMDYENPEDTQFNDAFFPYD</sequence>